<dbReference type="Gene3D" id="1.10.8.270">
    <property type="entry name" value="putative rabgap domain of human tbc1 domain family member 14 like domains"/>
    <property type="match status" value="1"/>
</dbReference>
<evidence type="ECO:0000313" key="4">
    <source>
        <dbReference type="Proteomes" id="UP001153620"/>
    </source>
</evidence>
<proteinExistence type="predicted"/>
<dbReference type="Pfam" id="PF00566">
    <property type="entry name" value="RabGAP-TBC"/>
    <property type="match status" value="1"/>
</dbReference>
<dbReference type="PROSITE" id="PS50086">
    <property type="entry name" value="TBC_RABGAP"/>
    <property type="match status" value="1"/>
</dbReference>
<dbReference type="PANTHER" id="PTHR22957:SF27">
    <property type="entry name" value="TBC1 DOMAIN FAMILY MEMBER 13"/>
    <property type="match status" value="1"/>
</dbReference>
<dbReference type="AlphaFoldDB" id="A0A9N9RNM4"/>
<name>A0A9N9RNM4_9DIPT</name>
<organism evidence="3 4">
    <name type="scientific">Chironomus riparius</name>
    <dbReference type="NCBI Taxonomy" id="315576"/>
    <lineage>
        <taxon>Eukaryota</taxon>
        <taxon>Metazoa</taxon>
        <taxon>Ecdysozoa</taxon>
        <taxon>Arthropoda</taxon>
        <taxon>Hexapoda</taxon>
        <taxon>Insecta</taxon>
        <taxon>Pterygota</taxon>
        <taxon>Neoptera</taxon>
        <taxon>Endopterygota</taxon>
        <taxon>Diptera</taxon>
        <taxon>Nematocera</taxon>
        <taxon>Chironomoidea</taxon>
        <taxon>Chironomidae</taxon>
        <taxon>Chironominae</taxon>
        <taxon>Chironomus</taxon>
    </lineage>
</organism>
<dbReference type="OrthoDB" id="10263206at2759"/>
<dbReference type="FunFam" id="1.10.472.80:FF:000009">
    <property type="entry name" value="TBC1 domain family member 13"/>
    <property type="match status" value="1"/>
</dbReference>
<keyword evidence="1" id="KW-0343">GTPase activation</keyword>
<keyword evidence="4" id="KW-1185">Reference proteome</keyword>
<dbReference type="Gene3D" id="1.10.472.80">
    <property type="entry name" value="Ypt/Rab-GAP domain of gyp1p, domain 3"/>
    <property type="match status" value="1"/>
</dbReference>
<dbReference type="SMART" id="SM00164">
    <property type="entry name" value="TBC"/>
    <property type="match status" value="1"/>
</dbReference>
<sequence length="386" mass="45345">MSVYKSRLKEFENLIKQDEIDIKALKKFIHSGIPECAKYRPICWKLLFNYLDPKRKNNWESHLERQRNNYRNLIKDFCIPPSCKDVDLSVDHPLSDNIDSSWSTFFKDNETFLLQIDKDARRLLPDISFFQEPCKYPCDIVVNSDTEIRLHHRVAPSTLSSANVERKGVGIKKINLIVKRAPENYQAMQKGQEANWEVVERMLFIYAKLNSGQGYVQGMNEIIGPIYYVFASNDEHAEFAEADCFWCFTALMSEIRDFFIKTLDETDSGIRGMMNKLTRMLEKKDIHVSNRLKEQGIFPQYYSFRWISLILSQEFDLPDVLRLWDSILADDSRFEYLICVCCAMIILVRDQILENDFEHNVKLLQNYPSMDINFVLSRANQLMEST</sequence>
<gene>
    <name evidence="3" type="ORF">CHIRRI_LOCUS2790</name>
</gene>
<dbReference type="InterPro" id="IPR000195">
    <property type="entry name" value="Rab-GAP-TBC_dom"/>
</dbReference>
<protein>
    <recommendedName>
        <fullName evidence="2">Rab-GAP TBC domain-containing protein</fullName>
    </recommendedName>
</protein>
<evidence type="ECO:0000259" key="2">
    <source>
        <dbReference type="PROSITE" id="PS50086"/>
    </source>
</evidence>
<dbReference type="Proteomes" id="UP001153620">
    <property type="component" value="Chromosome 1"/>
</dbReference>
<evidence type="ECO:0000256" key="1">
    <source>
        <dbReference type="ARBA" id="ARBA00022468"/>
    </source>
</evidence>
<dbReference type="GO" id="GO:0006886">
    <property type="term" value="P:intracellular protein transport"/>
    <property type="evidence" value="ECO:0007669"/>
    <property type="project" value="TreeGrafter"/>
</dbReference>
<dbReference type="SUPFAM" id="SSF47923">
    <property type="entry name" value="Ypt/Rab-GAP domain of gyp1p"/>
    <property type="match status" value="2"/>
</dbReference>
<dbReference type="GO" id="GO:0005096">
    <property type="term" value="F:GTPase activator activity"/>
    <property type="evidence" value="ECO:0007669"/>
    <property type="project" value="UniProtKB-KW"/>
</dbReference>
<accession>A0A9N9RNM4</accession>
<dbReference type="InterPro" id="IPR035969">
    <property type="entry name" value="Rab-GAP_TBC_sf"/>
</dbReference>
<dbReference type="PANTHER" id="PTHR22957">
    <property type="entry name" value="TBC1 DOMAIN FAMILY MEMBER GTPASE-ACTIVATING PROTEIN"/>
    <property type="match status" value="1"/>
</dbReference>
<reference evidence="3" key="2">
    <citation type="submission" date="2022-10" db="EMBL/GenBank/DDBJ databases">
        <authorList>
            <consortium name="ENA_rothamsted_submissions"/>
            <consortium name="culmorum"/>
            <person name="King R."/>
        </authorList>
    </citation>
    <scope>NUCLEOTIDE SEQUENCE</scope>
</reference>
<dbReference type="Gene3D" id="1.10.10.750">
    <property type="entry name" value="Ypt/Rab-GAP domain of gyp1p, domain 1"/>
    <property type="match status" value="1"/>
</dbReference>
<reference evidence="3" key="1">
    <citation type="submission" date="2022-01" db="EMBL/GenBank/DDBJ databases">
        <authorList>
            <person name="King R."/>
        </authorList>
    </citation>
    <scope>NUCLEOTIDE SEQUENCE</scope>
</reference>
<dbReference type="EMBL" id="OU895877">
    <property type="protein sequence ID" value="CAG9799832.1"/>
    <property type="molecule type" value="Genomic_DNA"/>
</dbReference>
<feature type="domain" description="Rab-GAP TBC" evidence="2">
    <location>
        <begin position="34"/>
        <end position="331"/>
    </location>
</feature>
<evidence type="ECO:0000313" key="3">
    <source>
        <dbReference type="EMBL" id="CAG9799832.1"/>
    </source>
</evidence>